<gene>
    <name evidence="8" type="ORF">WMO26_03635</name>
</gene>
<evidence type="ECO:0000256" key="2">
    <source>
        <dbReference type="ARBA" id="ARBA00022448"/>
    </source>
</evidence>
<feature type="transmembrane region" description="Helical" evidence="7">
    <location>
        <begin position="178"/>
        <end position="203"/>
    </location>
</feature>
<evidence type="ECO:0000256" key="6">
    <source>
        <dbReference type="ARBA" id="ARBA00023136"/>
    </source>
</evidence>
<sequence length="217" mass="23157">MPKNRMTPVSVPGPLLERAEHWLRRPMLLFLLAAFPAVLAATSFYDAFLLSVITLLLTVTTQTLLSLAGGRLAQWARILVAALVSTAVMTGLFFLASIWATDFFERSLFVLPMLALQPMVLPMSDPKAFSLPPKTAVCDALVRSAAFAAVTLVCGLLREFLAAGTLFGAPLFGEGASLFPAFAGPFGGFALLGIEAAVVQGVLQHLRHKKAEGGQDK</sequence>
<keyword evidence="6 7" id="KW-0472">Membrane</keyword>
<evidence type="ECO:0000313" key="8">
    <source>
        <dbReference type="EMBL" id="MEQ2439916.1"/>
    </source>
</evidence>
<reference evidence="8 9" key="1">
    <citation type="submission" date="2024-03" db="EMBL/GenBank/DDBJ databases">
        <title>Human intestinal bacterial collection.</title>
        <authorList>
            <person name="Pauvert C."/>
            <person name="Hitch T.C.A."/>
            <person name="Clavel T."/>
        </authorList>
    </citation>
    <scope>NUCLEOTIDE SEQUENCE [LARGE SCALE GENOMIC DNA]</scope>
    <source>
        <strain evidence="8 9">CLA-JM-H44</strain>
    </source>
</reference>
<dbReference type="Proteomes" id="UP001489509">
    <property type="component" value="Unassembled WGS sequence"/>
</dbReference>
<dbReference type="InterPro" id="IPR003667">
    <property type="entry name" value="NqrDE/RnfAE"/>
</dbReference>
<feature type="transmembrane region" description="Helical" evidence="7">
    <location>
        <begin position="145"/>
        <end position="172"/>
    </location>
</feature>
<evidence type="ECO:0000256" key="7">
    <source>
        <dbReference type="SAM" id="Phobius"/>
    </source>
</evidence>
<dbReference type="EMBL" id="JBBMFD010000003">
    <property type="protein sequence ID" value="MEQ2439916.1"/>
    <property type="molecule type" value="Genomic_DNA"/>
</dbReference>
<protein>
    <submittedName>
        <fullName evidence="8">Rnf-Nqr domain containing protein</fullName>
    </submittedName>
</protein>
<evidence type="ECO:0000313" key="9">
    <source>
        <dbReference type="Proteomes" id="UP001489509"/>
    </source>
</evidence>
<keyword evidence="4" id="KW-1278">Translocase</keyword>
<organism evidence="8 9">
    <name type="scientific">Solibaculum intestinale</name>
    <dbReference type="NCBI Taxonomy" id="3133165"/>
    <lineage>
        <taxon>Bacteria</taxon>
        <taxon>Bacillati</taxon>
        <taxon>Bacillota</taxon>
        <taxon>Clostridia</taxon>
        <taxon>Eubacteriales</taxon>
        <taxon>Oscillospiraceae</taxon>
        <taxon>Solibaculum</taxon>
    </lineage>
</organism>
<keyword evidence="5 7" id="KW-1133">Transmembrane helix</keyword>
<proteinExistence type="predicted"/>
<evidence type="ECO:0000256" key="3">
    <source>
        <dbReference type="ARBA" id="ARBA00022692"/>
    </source>
</evidence>
<keyword evidence="9" id="KW-1185">Reference proteome</keyword>
<keyword evidence="3 7" id="KW-0812">Transmembrane</keyword>
<comment type="caution">
    <text evidence="8">The sequence shown here is derived from an EMBL/GenBank/DDBJ whole genome shotgun (WGS) entry which is preliminary data.</text>
</comment>
<name>A0ABV1E069_9FIRM</name>
<comment type="subcellular location">
    <subcellularLocation>
        <location evidence="1">Endomembrane system</location>
        <topology evidence="1">Multi-pass membrane protein</topology>
    </subcellularLocation>
</comment>
<evidence type="ECO:0000256" key="4">
    <source>
        <dbReference type="ARBA" id="ARBA00022967"/>
    </source>
</evidence>
<evidence type="ECO:0000256" key="1">
    <source>
        <dbReference type="ARBA" id="ARBA00004127"/>
    </source>
</evidence>
<feature type="transmembrane region" description="Helical" evidence="7">
    <location>
        <begin position="75"/>
        <end position="100"/>
    </location>
</feature>
<accession>A0ABV1E069</accession>
<dbReference type="Pfam" id="PF02508">
    <property type="entry name" value="Rnf-Nqr"/>
    <property type="match status" value="1"/>
</dbReference>
<evidence type="ECO:0000256" key="5">
    <source>
        <dbReference type="ARBA" id="ARBA00022989"/>
    </source>
</evidence>
<keyword evidence="2" id="KW-0813">Transport</keyword>
<dbReference type="RefSeq" id="WP_349218198.1">
    <property type="nucleotide sequence ID" value="NZ_JBBMFD010000003.1"/>
</dbReference>